<organism evidence="1 2">
    <name type="scientific">Herbinix hemicellulosilytica</name>
    <dbReference type="NCBI Taxonomy" id="1564487"/>
    <lineage>
        <taxon>Bacteria</taxon>
        <taxon>Bacillati</taxon>
        <taxon>Bacillota</taxon>
        <taxon>Clostridia</taxon>
        <taxon>Lachnospirales</taxon>
        <taxon>Lachnospiraceae</taxon>
        <taxon>Herbinix</taxon>
    </lineage>
</organism>
<evidence type="ECO:0000313" key="2">
    <source>
        <dbReference type="Proteomes" id="UP000236497"/>
    </source>
</evidence>
<dbReference type="EMBL" id="CVTD020000015">
    <property type="protein sequence ID" value="CRZ34390.1"/>
    <property type="molecule type" value="Genomic_DNA"/>
</dbReference>
<sequence>MDKTELIMSLAKLINDTEKSDYIIEEKQLDKNTYLSLVAKDKDENIQTHPDFEALISILKYYNSKTLNYVIMRLNENKRKFFIEFNDNEKEKFLSDVRDLYEKFIGANTKYLPFLETIITDWLDNLLKQ</sequence>
<accession>A0A0H5SH53</accession>
<proteinExistence type="predicted"/>
<reference evidence="1 2" key="1">
    <citation type="submission" date="2015-06" db="EMBL/GenBank/DDBJ databases">
        <authorList>
            <person name="Wibberg Daniel"/>
        </authorList>
    </citation>
    <scope>NUCLEOTIDE SEQUENCE [LARGE SCALE GENOMIC DNA]</scope>
    <source>
        <strain evidence="1 2">T3/55T</strain>
    </source>
</reference>
<protein>
    <submittedName>
        <fullName evidence="1">Uncharacterized protein</fullName>
    </submittedName>
</protein>
<dbReference type="OrthoDB" id="9944411at2"/>
<gene>
    <name evidence="1" type="ORF">HHT355_1188</name>
</gene>
<dbReference type="AlphaFoldDB" id="A0A0H5SH53"/>
<dbReference type="RefSeq" id="WP_103202505.1">
    <property type="nucleotide sequence ID" value="NZ_CVTD020000015.1"/>
</dbReference>
<keyword evidence="2" id="KW-1185">Reference proteome</keyword>
<evidence type="ECO:0000313" key="1">
    <source>
        <dbReference type="EMBL" id="CRZ34390.1"/>
    </source>
</evidence>
<name>A0A0H5SH53_HERHM</name>
<dbReference type="Proteomes" id="UP000236497">
    <property type="component" value="Unassembled WGS sequence"/>
</dbReference>